<dbReference type="OMA" id="ENEVWIM"/>
<name>A0A803MXN0_CHEQI</name>
<dbReference type="GeneID" id="110726115"/>
<sequence>MDDSGAILLQISTLNDMLDKVNDEIEANIQITREIESEIVKIEEIENALGARESELMKLIYLSQFELSGLITVTVNSRKSIAALTEEINDQRRKKDDLRDRLNKKRESFSVACIEFQKKIESEGCNILREMLLEKESLEDEIHKLDQTGYNFRVPVTALSEDILEDLYRSNSALATEIQERQAENEQVLKEIEELRSILLSTISDVDDPW</sequence>
<dbReference type="Proteomes" id="UP000596660">
    <property type="component" value="Unplaced"/>
</dbReference>
<dbReference type="Gramene" id="AUR62036960-RA">
    <property type="protein sequence ID" value="AUR62036960-RA:cds"/>
    <property type="gene ID" value="AUR62036960"/>
</dbReference>
<protein>
    <submittedName>
        <fullName evidence="2">Uncharacterized protein</fullName>
    </submittedName>
</protein>
<dbReference type="KEGG" id="cqi:110726115"/>
<keyword evidence="3" id="KW-1185">Reference proteome</keyword>
<keyword evidence="1" id="KW-0175">Coiled coil</keyword>
<evidence type="ECO:0000313" key="3">
    <source>
        <dbReference type="Proteomes" id="UP000596660"/>
    </source>
</evidence>
<evidence type="ECO:0000256" key="1">
    <source>
        <dbReference type="SAM" id="Coils"/>
    </source>
</evidence>
<organism evidence="2 3">
    <name type="scientific">Chenopodium quinoa</name>
    <name type="common">Quinoa</name>
    <dbReference type="NCBI Taxonomy" id="63459"/>
    <lineage>
        <taxon>Eukaryota</taxon>
        <taxon>Viridiplantae</taxon>
        <taxon>Streptophyta</taxon>
        <taxon>Embryophyta</taxon>
        <taxon>Tracheophyta</taxon>
        <taxon>Spermatophyta</taxon>
        <taxon>Magnoliopsida</taxon>
        <taxon>eudicotyledons</taxon>
        <taxon>Gunneridae</taxon>
        <taxon>Pentapetalae</taxon>
        <taxon>Caryophyllales</taxon>
        <taxon>Chenopodiaceae</taxon>
        <taxon>Chenopodioideae</taxon>
        <taxon>Atripliceae</taxon>
        <taxon>Chenopodium</taxon>
    </lineage>
</organism>
<reference evidence="2" key="2">
    <citation type="submission" date="2021-03" db="UniProtKB">
        <authorList>
            <consortium name="EnsemblPlants"/>
        </authorList>
    </citation>
    <scope>IDENTIFICATION</scope>
</reference>
<accession>A0A803MXN0</accession>
<dbReference type="RefSeq" id="XP_021761271.1">
    <property type="nucleotide sequence ID" value="XM_021905579.1"/>
</dbReference>
<reference evidence="2" key="1">
    <citation type="journal article" date="2017" name="Nature">
        <title>The genome of Chenopodium quinoa.</title>
        <authorList>
            <person name="Jarvis D.E."/>
            <person name="Ho Y.S."/>
            <person name="Lightfoot D.J."/>
            <person name="Schmoeckel S.M."/>
            <person name="Li B."/>
            <person name="Borm T.J.A."/>
            <person name="Ohyanagi H."/>
            <person name="Mineta K."/>
            <person name="Michell C.T."/>
            <person name="Saber N."/>
            <person name="Kharbatia N.M."/>
            <person name="Rupper R.R."/>
            <person name="Sharp A.R."/>
            <person name="Dally N."/>
            <person name="Boughton B.A."/>
            <person name="Woo Y.H."/>
            <person name="Gao G."/>
            <person name="Schijlen E.G.W.M."/>
            <person name="Guo X."/>
            <person name="Momin A.A."/>
            <person name="Negrao S."/>
            <person name="Al-Babili S."/>
            <person name="Gehring C."/>
            <person name="Roessner U."/>
            <person name="Jung C."/>
            <person name="Murphy K."/>
            <person name="Arold S.T."/>
            <person name="Gojobori T."/>
            <person name="van der Linden C.G."/>
            <person name="van Loo E.N."/>
            <person name="Jellen E.N."/>
            <person name="Maughan P.J."/>
            <person name="Tester M."/>
        </authorList>
    </citation>
    <scope>NUCLEOTIDE SEQUENCE [LARGE SCALE GENOMIC DNA]</scope>
    <source>
        <strain evidence="2">cv. PI 614886</strain>
    </source>
</reference>
<dbReference type="AlphaFoldDB" id="A0A803MXN0"/>
<dbReference type="OrthoDB" id="780314at2759"/>
<gene>
    <name evidence="2" type="primary">LOC110726115</name>
</gene>
<evidence type="ECO:0000313" key="2">
    <source>
        <dbReference type="EnsemblPlants" id="AUR62036960-RA:cds"/>
    </source>
</evidence>
<dbReference type="EnsemblPlants" id="AUR62036960-RA">
    <property type="protein sequence ID" value="AUR62036960-RA:cds"/>
    <property type="gene ID" value="AUR62036960"/>
</dbReference>
<feature type="coiled-coil region" evidence="1">
    <location>
        <begin position="81"/>
        <end position="198"/>
    </location>
</feature>
<proteinExistence type="predicted"/>